<organism evidence="7 8">
    <name type="scientific">Sphingomonas dokdonensis</name>
    <dbReference type="NCBI Taxonomy" id="344880"/>
    <lineage>
        <taxon>Bacteria</taxon>
        <taxon>Pseudomonadati</taxon>
        <taxon>Pseudomonadota</taxon>
        <taxon>Alphaproteobacteria</taxon>
        <taxon>Sphingomonadales</taxon>
        <taxon>Sphingomonadaceae</taxon>
        <taxon>Sphingomonas</taxon>
    </lineage>
</organism>
<dbReference type="GO" id="GO:0006298">
    <property type="term" value="P:mismatch repair"/>
    <property type="evidence" value="ECO:0007669"/>
    <property type="project" value="InterPro"/>
</dbReference>
<keyword evidence="5" id="KW-0234">DNA repair</keyword>
<name>A0A245ZV76_9SPHN</name>
<dbReference type="InterPro" id="IPR004603">
    <property type="entry name" value="DNA_mismatch_endonuc_vsr"/>
</dbReference>
<dbReference type="GO" id="GO:0004519">
    <property type="term" value="F:endonuclease activity"/>
    <property type="evidence" value="ECO:0007669"/>
    <property type="project" value="UniProtKB-KW"/>
</dbReference>
<keyword evidence="3" id="KW-0227">DNA damage</keyword>
<dbReference type="OrthoDB" id="9801520at2"/>
<dbReference type="AlphaFoldDB" id="A0A245ZV76"/>
<evidence type="ECO:0000313" key="8">
    <source>
        <dbReference type="Proteomes" id="UP000197290"/>
    </source>
</evidence>
<dbReference type="Gene3D" id="3.40.960.10">
    <property type="entry name" value="VSR Endonuclease"/>
    <property type="match status" value="1"/>
</dbReference>
<dbReference type="GO" id="GO:0016787">
    <property type="term" value="F:hydrolase activity"/>
    <property type="evidence" value="ECO:0007669"/>
    <property type="project" value="UniProtKB-KW"/>
</dbReference>
<evidence type="ECO:0000256" key="2">
    <source>
        <dbReference type="ARBA" id="ARBA00022759"/>
    </source>
</evidence>
<gene>
    <name evidence="7" type="primary">vsr</name>
    <name evidence="7" type="ORF">SPDO_05340</name>
</gene>
<dbReference type="REBASE" id="230243">
    <property type="entry name" value="V.Sdo21029ORF5350P"/>
</dbReference>
<dbReference type="EC" id="3.1.-.-" evidence="7"/>
<comment type="similarity">
    <text evidence="6">Belongs to the Vsr family.</text>
</comment>
<sequence>MTGPITDPETSARMAGIRQAGTRIEQLVGEALHAARHRYRKNVKSLPGSPDFANKARRWAVFVNGCYWHHHTGCKKATVPKRNTGFWTDKFRANRARDARAIRALRRQGYKVVVVWECERAIIADRLAQVLEAGRVDTRET</sequence>
<accession>A0A245ZV76</accession>
<protein>
    <submittedName>
        <fullName evidence="7">Very short patch repair protein</fullName>
        <ecNumber evidence="7">3.1.-.-</ecNumber>
    </submittedName>
</protein>
<dbReference type="SUPFAM" id="SSF52980">
    <property type="entry name" value="Restriction endonuclease-like"/>
    <property type="match status" value="1"/>
</dbReference>
<evidence type="ECO:0000313" key="7">
    <source>
        <dbReference type="EMBL" id="OWK33653.1"/>
    </source>
</evidence>
<dbReference type="InterPro" id="IPR011335">
    <property type="entry name" value="Restrct_endonuc-II-like"/>
</dbReference>
<dbReference type="EMBL" id="NBBI01000001">
    <property type="protein sequence ID" value="OWK33653.1"/>
    <property type="molecule type" value="Genomic_DNA"/>
</dbReference>
<keyword evidence="1" id="KW-0540">Nuclease</keyword>
<dbReference type="Proteomes" id="UP000197290">
    <property type="component" value="Unassembled WGS sequence"/>
</dbReference>
<keyword evidence="4 7" id="KW-0378">Hydrolase</keyword>
<keyword evidence="2" id="KW-0255">Endonuclease</keyword>
<evidence type="ECO:0000256" key="3">
    <source>
        <dbReference type="ARBA" id="ARBA00022763"/>
    </source>
</evidence>
<dbReference type="NCBIfam" id="TIGR00632">
    <property type="entry name" value="vsr"/>
    <property type="match status" value="1"/>
</dbReference>
<proteinExistence type="inferred from homology"/>
<evidence type="ECO:0000256" key="5">
    <source>
        <dbReference type="ARBA" id="ARBA00023204"/>
    </source>
</evidence>
<comment type="caution">
    <text evidence="7">The sequence shown here is derived from an EMBL/GenBank/DDBJ whole genome shotgun (WGS) entry which is preliminary data.</text>
</comment>
<dbReference type="RefSeq" id="WP_088365871.1">
    <property type="nucleotide sequence ID" value="NZ_NBBI01000001.1"/>
</dbReference>
<dbReference type="Pfam" id="PF03852">
    <property type="entry name" value="Vsr"/>
    <property type="match status" value="1"/>
</dbReference>
<evidence type="ECO:0000256" key="1">
    <source>
        <dbReference type="ARBA" id="ARBA00022722"/>
    </source>
</evidence>
<keyword evidence="8" id="KW-1185">Reference proteome</keyword>
<evidence type="ECO:0000256" key="4">
    <source>
        <dbReference type="ARBA" id="ARBA00022801"/>
    </source>
</evidence>
<evidence type="ECO:0000256" key="6">
    <source>
        <dbReference type="ARBA" id="ARBA00029466"/>
    </source>
</evidence>
<reference evidence="7 8" key="1">
    <citation type="submission" date="2017-03" db="EMBL/GenBank/DDBJ databases">
        <title>Genome sequence of Sphingomonas dokdonensis DSM 21029.</title>
        <authorList>
            <person name="Poehlein A."/>
            <person name="Wuebbeler J.H."/>
            <person name="Steinbuechel A."/>
            <person name="Daniel R."/>
        </authorList>
    </citation>
    <scope>NUCLEOTIDE SEQUENCE [LARGE SCALE GENOMIC DNA]</scope>
    <source>
        <strain evidence="7 8">DSM 21029</strain>
    </source>
</reference>